<keyword evidence="4" id="KW-1185">Reference proteome</keyword>
<gene>
    <name evidence="3" type="ORF">Enr8_38180</name>
</gene>
<evidence type="ECO:0000313" key="3">
    <source>
        <dbReference type="EMBL" id="TWT31893.1"/>
    </source>
</evidence>
<keyword evidence="1" id="KW-1133">Transmembrane helix</keyword>
<dbReference type="PROSITE" id="PS00409">
    <property type="entry name" value="PROKAR_NTER_METHYL"/>
    <property type="match status" value="1"/>
</dbReference>
<evidence type="ECO:0000313" key="4">
    <source>
        <dbReference type="Proteomes" id="UP000318878"/>
    </source>
</evidence>
<sequence length="315" mass="33836">MHCQQIQPNARPQAKGFTLVELLVVIAIIGVLIALLLPAVQQAREAARRMGCQNNLKQMGLGLHNYHDTHGKLPAAYYGRYANAASVATGRVGFGAPGWGWGVMIMPFIEQQNLYDALDMTSYQVRASTHQPLSQTPLSVYRCPSDTGDDLNSTPNRWEHGTSNYLGNYGSKNIATTATIPGAGYDWGNYEKTETGMFSANSAVKLRDVIDGTSNTVMLGEVVYGEYGGVSRRGGLWVGNPYNGGYLCTQTSLSSSTTFRINGSNPSAYSSHHSGGAQFVLVDGSVRFIAETLDGEVINNVADRADGKVLGNLDG</sequence>
<dbReference type="RefSeq" id="WP_146434409.1">
    <property type="nucleotide sequence ID" value="NZ_SJPF01000004.1"/>
</dbReference>
<dbReference type="NCBIfam" id="TIGR04294">
    <property type="entry name" value="pre_pil_HX9DG"/>
    <property type="match status" value="1"/>
</dbReference>
<dbReference type="InterPro" id="IPR027558">
    <property type="entry name" value="Pre_pil_HX9DG_C"/>
</dbReference>
<dbReference type="InterPro" id="IPR045584">
    <property type="entry name" value="Pilin-like"/>
</dbReference>
<dbReference type="EMBL" id="SJPF01000004">
    <property type="protein sequence ID" value="TWT31893.1"/>
    <property type="molecule type" value="Genomic_DNA"/>
</dbReference>
<protein>
    <submittedName>
        <fullName evidence="3">Putative major pilin subunit</fullName>
    </submittedName>
</protein>
<name>A0A5C5V1M1_9BACT</name>
<dbReference type="Pfam" id="PF07963">
    <property type="entry name" value="N_methyl"/>
    <property type="match status" value="1"/>
</dbReference>
<dbReference type="NCBIfam" id="TIGR02532">
    <property type="entry name" value="IV_pilin_GFxxxE"/>
    <property type="match status" value="1"/>
</dbReference>
<keyword evidence="1" id="KW-0472">Membrane</keyword>
<dbReference type="SUPFAM" id="SSF54523">
    <property type="entry name" value="Pili subunits"/>
    <property type="match status" value="1"/>
</dbReference>
<dbReference type="AlphaFoldDB" id="A0A5C5V1M1"/>
<proteinExistence type="predicted"/>
<dbReference type="InterPro" id="IPR012902">
    <property type="entry name" value="N_methyl_site"/>
</dbReference>
<dbReference type="PANTHER" id="PTHR30093:SF2">
    <property type="entry name" value="TYPE II SECRETION SYSTEM PROTEIN H"/>
    <property type="match status" value="1"/>
</dbReference>
<dbReference type="Proteomes" id="UP000318878">
    <property type="component" value="Unassembled WGS sequence"/>
</dbReference>
<feature type="transmembrane region" description="Helical" evidence="1">
    <location>
        <begin position="17"/>
        <end position="40"/>
    </location>
</feature>
<organism evidence="3 4">
    <name type="scientific">Blastopirellula retiformator</name>
    <dbReference type="NCBI Taxonomy" id="2527970"/>
    <lineage>
        <taxon>Bacteria</taxon>
        <taxon>Pseudomonadati</taxon>
        <taxon>Planctomycetota</taxon>
        <taxon>Planctomycetia</taxon>
        <taxon>Pirellulales</taxon>
        <taxon>Pirellulaceae</taxon>
        <taxon>Blastopirellula</taxon>
    </lineage>
</organism>
<dbReference type="Pfam" id="PF07596">
    <property type="entry name" value="SBP_bac_10"/>
    <property type="match status" value="1"/>
</dbReference>
<dbReference type="Gene3D" id="3.30.700.10">
    <property type="entry name" value="Glycoprotein, Type 4 Pilin"/>
    <property type="match status" value="1"/>
</dbReference>
<comment type="caution">
    <text evidence="3">The sequence shown here is derived from an EMBL/GenBank/DDBJ whole genome shotgun (WGS) entry which is preliminary data.</text>
</comment>
<keyword evidence="1" id="KW-0812">Transmembrane</keyword>
<evidence type="ECO:0000256" key="1">
    <source>
        <dbReference type="SAM" id="Phobius"/>
    </source>
</evidence>
<accession>A0A5C5V1M1</accession>
<dbReference type="OrthoDB" id="255848at2"/>
<dbReference type="InterPro" id="IPR011453">
    <property type="entry name" value="DUF1559"/>
</dbReference>
<dbReference type="PANTHER" id="PTHR30093">
    <property type="entry name" value="GENERAL SECRETION PATHWAY PROTEIN G"/>
    <property type="match status" value="1"/>
</dbReference>
<feature type="domain" description="DUF1559" evidence="2">
    <location>
        <begin position="41"/>
        <end position="295"/>
    </location>
</feature>
<evidence type="ECO:0000259" key="2">
    <source>
        <dbReference type="Pfam" id="PF07596"/>
    </source>
</evidence>
<reference evidence="3 4" key="1">
    <citation type="submission" date="2019-02" db="EMBL/GenBank/DDBJ databases">
        <title>Deep-cultivation of Planctomycetes and their phenomic and genomic characterization uncovers novel biology.</title>
        <authorList>
            <person name="Wiegand S."/>
            <person name="Jogler M."/>
            <person name="Boedeker C."/>
            <person name="Pinto D."/>
            <person name="Vollmers J."/>
            <person name="Rivas-Marin E."/>
            <person name="Kohn T."/>
            <person name="Peeters S.H."/>
            <person name="Heuer A."/>
            <person name="Rast P."/>
            <person name="Oberbeckmann S."/>
            <person name="Bunk B."/>
            <person name="Jeske O."/>
            <person name="Meyerdierks A."/>
            <person name="Storesund J.E."/>
            <person name="Kallscheuer N."/>
            <person name="Luecker S."/>
            <person name="Lage O.M."/>
            <person name="Pohl T."/>
            <person name="Merkel B.J."/>
            <person name="Hornburger P."/>
            <person name="Mueller R.-W."/>
            <person name="Bruemmer F."/>
            <person name="Labrenz M."/>
            <person name="Spormann A.M."/>
            <person name="Op Den Camp H."/>
            <person name="Overmann J."/>
            <person name="Amann R."/>
            <person name="Jetten M.S.M."/>
            <person name="Mascher T."/>
            <person name="Medema M.H."/>
            <person name="Devos D.P."/>
            <person name="Kaster A.-K."/>
            <person name="Ovreas L."/>
            <person name="Rohde M."/>
            <person name="Galperin M.Y."/>
            <person name="Jogler C."/>
        </authorList>
    </citation>
    <scope>NUCLEOTIDE SEQUENCE [LARGE SCALE GENOMIC DNA]</scope>
    <source>
        <strain evidence="3 4">Enr8</strain>
    </source>
</reference>